<evidence type="ECO:0000313" key="3">
    <source>
        <dbReference type="Proteomes" id="UP001215280"/>
    </source>
</evidence>
<accession>A0AAD7MT05</accession>
<dbReference type="PROSITE" id="PS50011">
    <property type="entry name" value="PROTEIN_KINASE_DOM"/>
    <property type="match status" value="1"/>
</dbReference>
<sequence>MNPVTYEEYWFQRRGFLEDVGYRLRPKFHPDFVANELPGLSAHALREYEATHTVRHRTIMDARRVSDGIQVMLKSISTSIHPHEVEIAGLLSSPPHLNNPRNHSIPILEVLRDPFDTDKQLIVMPLCVRFDEPRFDTVGEVVDCIRQIFEAIILLLLFLPRLTVVQGIEYMHDNFIAHRDCGFLNIVQDPQDIYPDGFHPVHPRKEPSYEWSARTITRTECWPRFYLIDFGLSRRYDPANGPPLEDVILGGDKSPPEHYNTACNPFPTDIYFLGNLLKARFLYVLPRFHAAWVNNFLMTSSKILTHLKAPILHPPLRFLLPLIDDMTLKDPALRPTIGEVIHRFDDLCSGLGEWHLRQPGVRIPWDDKLRQRFRQVKRLLKRVHPLPPYIPRSDRVPLSDEMRAFFTRDQSIPPV</sequence>
<dbReference type="Gene3D" id="1.10.510.10">
    <property type="entry name" value="Transferase(Phosphotransferase) domain 1"/>
    <property type="match status" value="1"/>
</dbReference>
<organism evidence="2 3">
    <name type="scientific">Mycena maculata</name>
    <dbReference type="NCBI Taxonomy" id="230809"/>
    <lineage>
        <taxon>Eukaryota</taxon>
        <taxon>Fungi</taxon>
        <taxon>Dikarya</taxon>
        <taxon>Basidiomycota</taxon>
        <taxon>Agaricomycotina</taxon>
        <taxon>Agaricomycetes</taxon>
        <taxon>Agaricomycetidae</taxon>
        <taxon>Agaricales</taxon>
        <taxon>Marasmiineae</taxon>
        <taxon>Mycenaceae</taxon>
        <taxon>Mycena</taxon>
    </lineage>
</organism>
<dbReference type="AlphaFoldDB" id="A0AAD7MT05"/>
<proteinExistence type="predicted"/>
<feature type="domain" description="Protein kinase" evidence="1">
    <location>
        <begin position="45"/>
        <end position="345"/>
    </location>
</feature>
<dbReference type="GO" id="GO:0005524">
    <property type="term" value="F:ATP binding"/>
    <property type="evidence" value="ECO:0007669"/>
    <property type="project" value="InterPro"/>
</dbReference>
<comment type="caution">
    <text evidence="2">The sequence shown here is derived from an EMBL/GenBank/DDBJ whole genome shotgun (WGS) entry which is preliminary data.</text>
</comment>
<dbReference type="EMBL" id="JARJLG010000189">
    <property type="protein sequence ID" value="KAJ7730629.1"/>
    <property type="molecule type" value="Genomic_DNA"/>
</dbReference>
<dbReference type="InterPro" id="IPR000719">
    <property type="entry name" value="Prot_kinase_dom"/>
</dbReference>
<dbReference type="Proteomes" id="UP001215280">
    <property type="component" value="Unassembled WGS sequence"/>
</dbReference>
<dbReference type="GO" id="GO:0004672">
    <property type="term" value="F:protein kinase activity"/>
    <property type="evidence" value="ECO:0007669"/>
    <property type="project" value="InterPro"/>
</dbReference>
<dbReference type="SUPFAM" id="SSF56112">
    <property type="entry name" value="Protein kinase-like (PK-like)"/>
    <property type="match status" value="1"/>
</dbReference>
<gene>
    <name evidence="2" type="ORF">DFH07DRAFT_756203</name>
</gene>
<reference evidence="2" key="1">
    <citation type="submission" date="2023-03" db="EMBL/GenBank/DDBJ databases">
        <title>Massive genome expansion in bonnet fungi (Mycena s.s.) driven by repeated elements and novel gene families across ecological guilds.</title>
        <authorList>
            <consortium name="Lawrence Berkeley National Laboratory"/>
            <person name="Harder C.B."/>
            <person name="Miyauchi S."/>
            <person name="Viragh M."/>
            <person name="Kuo A."/>
            <person name="Thoen E."/>
            <person name="Andreopoulos B."/>
            <person name="Lu D."/>
            <person name="Skrede I."/>
            <person name="Drula E."/>
            <person name="Henrissat B."/>
            <person name="Morin E."/>
            <person name="Kohler A."/>
            <person name="Barry K."/>
            <person name="LaButti K."/>
            <person name="Morin E."/>
            <person name="Salamov A."/>
            <person name="Lipzen A."/>
            <person name="Mereny Z."/>
            <person name="Hegedus B."/>
            <person name="Baldrian P."/>
            <person name="Stursova M."/>
            <person name="Weitz H."/>
            <person name="Taylor A."/>
            <person name="Grigoriev I.V."/>
            <person name="Nagy L.G."/>
            <person name="Martin F."/>
            <person name="Kauserud H."/>
        </authorList>
    </citation>
    <scope>NUCLEOTIDE SEQUENCE</scope>
    <source>
        <strain evidence="2">CBHHK188m</strain>
    </source>
</reference>
<name>A0AAD7MT05_9AGAR</name>
<protein>
    <recommendedName>
        <fullName evidence="1">Protein kinase domain-containing protein</fullName>
    </recommendedName>
</protein>
<dbReference type="InterPro" id="IPR011009">
    <property type="entry name" value="Kinase-like_dom_sf"/>
</dbReference>
<evidence type="ECO:0000259" key="1">
    <source>
        <dbReference type="PROSITE" id="PS50011"/>
    </source>
</evidence>
<evidence type="ECO:0000313" key="2">
    <source>
        <dbReference type="EMBL" id="KAJ7730629.1"/>
    </source>
</evidence>
<keyword evidence="3" id="KW-1185">Reference proteome</keyword>